<protein>
    <submittedName>
        <fullName evidence="8">Diphosphomevalonate decarboxylase</fullName>
    </submittedName>
</protein>
<dbReference type="InterPro" id="IPR014721">
    <property type="entry name" value="Ribsml_uS5_D2-typ_fold_subgr"/>
</dbReference>
<keyword evidence="4" id="KW-1133">Transmembrane helix</keyword>
<evidence type="ECO:0000313" key="9">
    <source>
        <dbReference type="Proteomes" id="UP001642720"/>
    </source>
</evidence>
<evidence type="ECO:0000256" key="2">
    <source>
        <dbReference type="ARBA" id="ARBA00023166"/>
    </source>
</evidence>
<accession>A0ABY2H0Q5</accession>
<dbReference type="Pfam" id="PF18376">
    <property type="entry name" value="MDD_C"/>
    <property type="match status" value="1"/>
</dbReference>
<evidence type="ECO:0000256" key="1">
    <source>
        <dbReference type="ARBA" id="ARBA00023011"/>
    </source>
</evidence>
<dbReference type="SUPFAM" id="SSF54211">
    <property type="entry name" value="Ribosomal protein S5 domain 2-like"/>
    <property type="match status" value="1"/>
</dbReference>
<dbReference type="InterPro" id="IPR054549">
    <property type="entry name" value="UVB_sens_RUS_dom"/>
</dbReference>
<evidence type="ECO:0000256" key="4">
    <source>
        <dbReference type="SAM" id="Phobius"/>
    </source>
</evidence>
<dbReference type="Gene3D" id="3.30.230.10">
    <property type="match status" value="1"/>
</dbReference>
<feature type="transmembrane region" description="Helical" evidence="4">
    <location>
        <begin position="644"/>
        <end position="664"/>
    </location>
</feature>
<dbReference type="InterPro" id="IPR036554">
    <property type="entry name" value="GHMP_kinase_C_sf"/>
</dbReference>
<keyword evidence="1" id="KW-0444">Lipid biosynthesis</keyword>
<keyword evidence="3" id="KW-0443">Lipid metabolism</keyword>
<keyword evidence="1" id="KW-0752">Steroid biosynthesis</keyword>
<dbReference type="Pfam" id="PF04884">
    <property type="entry name" value="UVB_sens_prot"/>
    <property type="match status" value="1"/>
</dbReference>
<feature type="domain" description="Protein root UVB sensitive/RUS" evidence="5">
    <location>
        <begin position="449"/>
        <end position="687"/>
    </location>
</feature>
<proteinExistence type="predicted"/>
<dbReference type="PANTHER" id="PTHR10977:SF3">
    <property type="entry name" value="DIPHOSPHOMEVALONATE DECARBOXYLASE"/>
    <property type="match status" value="1"/>
</dbReference>
<keyword evidence="4" id="KW-0472">Membrane</keyword>
<keyword evidence="9" id="KW-1185">Reference proteome</keyword>
<gene>
    <name evidence="8" type="ORF">CCMA1212_006504</name>
</gene>
<organism evidence="8 9">
    <name type="scientific">Trichoderma ghanense</name>
    <dbReference type="NCBI Taxonomy" id="65468"/>
    <lineage>
        <taxon>Eukaryota</taxon>
        <taxon>Fungi</taxon>
        <taxon>Dikarya</taxon>
        <taxon>Ascomycota</taxon>
        <taxon>Pezizomycotina</taxon>
        <taxon>Sordariomycetes</taxon>
        <taxon>Hypocreomycetidae</taxon>
        <taxon>Hypocreales</taxon>
        <taxon>Hypocreaceae</taxon>
        <taxon>Trichoderma</taxon>
    </lineage>
</organism>
<evidence type="ECO:0000256" key="3">
    <source>
        <dbReference type="ARBA" id="ARBA00023221"/>
    </source>
</evidence>
<feature type="domain" description="Diphosphomevalonate decarboxylase-like N-terminal" evidence="7">
    <location>
        <begin position="13"/>
        <end position="184"/>
    </location>
</feature>
<evidence type="ECO:0000259" key="6">
    <source>
        <dbReference type="Pfam" id="PF18376"/>
    </source>
</evidence>
<keyword evidence="2" id="KW-1207">Sterol metabolism</keyword>
<dbReference type="Pfam" id="PF22700">
    <property type="entry name" value="MVD-like_N"/>
    <property type="match status" value="1"/>
</dbReference>
<dbReference type="InterPro" id="IPR020568">
    <property type="entry name" value="Ribosomal_Su5_D2-typ_SF"/>
</dbReference>
<feature type="transmembrane region" description="Helical" evidence="4">
    <location>
        <begin position="764"/>
        <end position="789"/>
    </location>
</feature>
<dbReference type="NCBIfam" id="TIGR01240">
    <property type="entry name" value="mevDPdecarb"/>
    <property type="match status" value="1"/>
</dbReference>
<dbReference type="SUPFAM" id="SSF55060">
    <property type="entry name" value="GHMP Kinase, C-terminal domain"/>
    <property type="match status" value="1"/>
</dbReference>
<evidence type="ECO:0000259" key="7">
    <source>
        <dbReference type="Pfam" id="PF22700"/>
    </source>
</evidence>
<dbReference type="PANTHER" id="PTHR10977">
    <property type="entry name" value="DIPHOSPHOMEVALONATE DECARBOXYLASE"/>
    <property type="match status" value="1"/>
</dbReference>
<sequence>MADTKVYRASTTAPVNIAVVKYWGKRDAKLNLPTNSSLSVTLSQSDLRTLTTATCSSSYTGEDSLLLNGEPSDVSGARTQACFRELRARRAALEAANDSLPKLSTFPLKIVSENNFPTAAGLASSAAGFAALVQAIANLYELPDSPSELSLIARQGSGSACRSLFGGYVAWRMGEKEDGSDSMADLVAPASHWPSMRALILVVSAAKKGVSSTSGMQQTVATSGLFKERIATVVPANMALMEDAIKNRNFPQFAEVTMRDSNSFHATCADTYPPIFYMNDVSKAAIRAVEAINAQAGKTVAAYTFDAGPNCVVYYQEEDAATVLGAFAPILATAEGWKEASVANSTVKLDEGIASTIKEGVSRVIMTGVGEGPLKTDEFLVAEDGTPEPHQEPQEDRVERITDLLAWGNDVDIVELDKSGHVVQRWLHAHDGHVLPLQLKNRSNTFFSRSAREWRKALFDSFLPVGFPHSVSKDYLSYQFFDSLQAFFSTISSLLANRALLQGLGVGDASSSATFALLLTILKDAMSRIATIVFAHRFGLRIEPDAKRYRFLADLFNDTAFFLELYSPYLGSWGKVIALSTGEALRALCGVAAGASKAALSVHFARQDNLAELNAKEASQETAVGLIGLLVGTLVVKTVENHSGVVLLMIVLVLAHLAMNYLGVRSVCMKTLNRQRATILFEEYLKSGKVLSPEQVAQRESIIFWSPVIRNAHGKEVVHLEFAESYSHAMSCPDAHDKLIIVDGAMHTRFICSRVPGRLTRIKLLLWAGASPMGAVLAWFAAMEIAWLMDNDGAYTQKLDELFCDAGVEGNGRKFSIAGKDRDSEFVPRYKSEDLLDQLRRQGWSADAQALETKAPVRLQVRKRRV</sequence>
<keyword evidence="3" id="KW-0753">Steroid metabolism</keyword>
<dbReference type="InterPro" id="IPR053859">
    <property type="entry name" value="MVD-like_N"/>
</dbReference>
<dbReference type="InterPro" id="IPR041431">
    <property type="entry name" value="Mvd1_C"/>
</dbReference>
<keyword evidence="1" id="KW-0756">Sterol biosynthesis</keyword>
<dbReference type="EMBL" id="PPTA01000008">
    <property type="protein sequence ID" value="TFB01822.1"/>
    <property type="molecule type" value="Genomic_DNA"/>
</dbReference>
<dbReference type="Gene3D" id="3.30.70.890">
    <property type="entry name" value="GHMP kinase, C-terminal domain"/>
    <property type="match status" value="1"/>
</dbReference>
<feature type="domain" description="Mvd1 C-terminal" evidence="6">
    <location>
        <begin position="198"/>
        <end position="373"/>
    </location>
</feature>
<evidence type="ECO:0000313" key="8">
    <source>
        <dbReference type="EMBL" id="TFB01822.1"/>
    </source>
</evidence>
<name>A0ABY2H0Q5_9HYPO</name>
<dbReference type="Proteomes" id="UP001642720">
    <property type="component" value="Unassembled WGS sequence"/>
</dbReference>
<keyword evidence="4" id="KW-0812">Transmembrane</keyword>
<dbReference type="GeneID" id="300578173"/>
<evidence type="ECO:0000259" key="5">
    <source>
        <dbReference type="Pfam" id="PF04884"/>
    </source>
</evidence>
<reference evidence="8 9" key="1">
    <citation type="submission" date="2018-01" db="EMBL/GenBank/DDBJ databases">
        <title>Genome characterization of the sugarcane-associated fungus Trichoderma ghanense CCMA-1212 and their application in lignocelulose bioconversion.</title>
        <authorList>
            <person name="Steindorff A.S."/>
            <person name="Mendes T.D."/>
            <person name="Vilela E.S.D."/>
            <person name="Rodrigues D.S."/>
            <person name="Formighieri E.F."/>
            <person name="Melo I.S."/>
            <person name="Favaro L.C.L."/>
        </authorList>
    </citation>
    <scope>NUCLEOTIDE SEQUENCE [LARGE SCALE GENOMIC DNA]</scope>
    <source>
        <strain evidence="8 9">CCMA-1212</strain>
    </source>
</reference>
<dbReference type="RefSeq" id="XP_073558023.1">
    <property type="nucleotide sequence ID" value="XM_073703723.1"/>
</dbReference>
<dbReference type="InterPro" id="IPR029765">
    <property type="entry name" value="Mev_diP_decarb"/>
</dbReference>
<comment type="caution">
    <text evidence="8">The sequence shown here is derived from an EMBL/GenBank/DDBJ whole genome shotgun (WGS) entry which is preliminary data.</text>
</comment>